<reference evidence="1" key="1">
    <citation type="submission" date="2016-10" db="EMBL/GenBank/DDBJ databases">
        <authorList>
            <person name="de Groot N.N."/>
        </authorList>
    </citation>
    <scope>NUCLEOTIDE SEQUENCE</scope>
</reference>
<dbReference type="AlphaFoldDB" id="A0A1W1DQ31"/>
<proteinExistence type="predicted"/>
<sequence length="103" mass="11147">MAGGDVRDIGPVESLDSITISSEEIIEQEVIGKTPSGVLVTELVHNTCKDKLNLSDDNVARFKVALSGGHLYNVGPLDALGTLFSPNRWDNYFDCVEMHGASR</sequence>
<evidence type="ECO:0000313" key="1">
    <source>
        <dbReference type="EMBL" id="SFV83782.1"/>
    </source>
</evidence>
<accession>A0A1W1DQ31</accession>
<dbReference type="EMBL" id="FPHW01000065">
    <property type="protein sequence ID" value="SFV83782.1"/>
    <property type="molecule type" value="Genomic_DNA"/>
</dbReference>
<protein>
    <submittedName>
        <fullName evidence="1">Uncharacterized protein</fullName>
    </submittedName>
</protein>
<gene>
    <name evidence="1" type="ORF">MNB_SUP05-7-244</name>
</gene>
<organism evidence="1">
    <name type="scientific">hydrothermal vent metagenome</name>
    <dbReference type="NCBI Taxonomy" id="652676"/>
    <lineage>
        <taxon>unclassified sequences</taxon>
        <taxon>metagenomes</taxon>
        <taxon>ecological metagenomes</taxon>
    </lineage>
</organism>
<name>A0A1W1DQ31_9ZZZZ</name>